<name>M5JL48_9HYPH</name>
<dbReference type="Proteomes" id="UP000011971">
    <property type="component" value="Unassembled WGS sequence"/>
</dbReference>
<protein>
    <submittedName>
        <fullName evidence="1">Uncharacterized protein</fullName>
    </submittedName>
</protein>
<sequence length="261" mass="29966">MFAACDEVYFRKHGKGFCKSGLASGHSVHVTVSPEPGPGLVERAKDLSSRLLPKFLSSFTASELERLTVEVVADKRAKADIRDIERVVFYQSLRFFCLPDLLRKYQRPIVVLDIDSLIRAPIPVKDNADLGLFLRLDIKGRNEEERLGMMVLGAMVYASPSGISFFEKVISYLDTHERRYYVDQRALYETYQADRELLIFDIAEMGWLDWTFGHSSPVWTAKGKRKRRNLQYVRERMKFEGRSLMASALILAGYRLGLLRT</sequence>
<dbReference type="AlphaFoldDB" id="M5JL48"/>
<evidence type="ECO:0000313" key="2">
    <source>
        <dbReference type="Proteomes" id="UP000011971"/>
    </source>
</evidence>
<proteinExistence type="predicted"/>
<accession>M5JL48</accession>
<dbReference type="PATRIC" id="fig|1234597.4.peg.4286"/>
<comment type="caution">
    <text evidence="1">The sequence shown here is derived from an EMBL/GenBank/DDBJ whole genome shotgun (WGS) entry which is preliminary data.</text>
</comment>
<gene>
    <name evidence="1" type="ORF">D584_20742</name>
</gene>
<evidence type="ECO:0000313" key="1">
    <source>
        <dbReference type="EMBL" id="ELT47218.1"/>
    </source>
</evidence>
<dbReference type="EMBL" id="AOGE01000060">
    <property type="protein sequence ID" value="ELT47218.1"/>
    <property type="molecule type" value="Genomic_DNA"/>
</dbReference>
<organism evidence="1 2">
    <name type="scientific">Brucella intermedia M86</name>
    <dbReference type="NCBI Taxonomy" id="1234597"/>
    <lineage>
        <taxon>Bacteria</taxon>
        <taxon>Pseudomonadati</taxon>
        <taxon>Pseudomonadota</taxon>
        <taxon>Alphaproteobacteria</taxon>
        <taxon>Hyphomicrobiales</taxon>
        <taxon>Brucellaceae</taxon>
        <taxon>Brucella/Ochrobactrum group</taxon>
        <taxon>Brucella</taxon>
    </lineage>
</organism>
<reference evidence="1 2" key="1">
    <citation type="journal article" date="2013" name="Gut Pathog.">
        <title>Draft genome of Ochrobactrum intermedium strain M86 isolated from non-ulcer dyspeptic individual from India.</title>
        <authorList>
            <person name="Kulkarni G."/>
            <person name="Dhotre D."/>
            <person name="Dharne M."/>
            <person name="Shetty S."/>
            <person name="Chowdhury S."/>
            <person name="Misra V."/>
            <person name="Misra S."/>
            <person name="Patole M."/>
            <person name="Shouche Y."/>
        </authorList>
    </citation>
    <scope>NUCLEOTIDE SEQUENCE [LARGE SCALE GENOMIC DNA]</scope>
    <source>
        <strain evidence="1 2">M86</strain>
    </source>
</reference>